<dbReference type="InterPro" id="IPR012938">
    <property type="entry name" value="Glc/Sorbosone_DH"/>
</dbReference>
<dbReference type="AlphaFoldDB" id="A0A6J4PEE0"/>
<dbReference type="EMBL" id="CADCUO010000191">
    <property type="protein sequence ID" value="CAA9410544.1"/>
    <property type="molecule type" value="Genomic_DNA"/>
</dbReference>
<organism evidence="3">
    <name type="scientific">uncultured Propionibacteriaceae bacterium</name>
    <dbReference type="NCBI Taxonomy" id="257457"/>
    <lineage>
        <taxon>Bacteria</taxon>
        <taxon>Bacillati</taxon>
        <taxon>Actinomycetota</taxon>
        <taxon>Actinomycetes</taxon>
        <taxon>Propionibacteriales</taxon>
        <taxon>Propionibacteriaceae</taxon>
        <taxon>environmental samples</taxon>
    </lineage>
</organism>
<evidence type="ECO:0000259" key="2">
    <source>
        <dbReference type="Pfam" id="PF07995"/>
    </source>
</evidence>
<dbReference type="SUPFAM" id="SSF50952">
    <property type="entry name" value="Soluble quinoprotein glucose dehydrogenase"/>
    <property type="match status" value="1"/>
</dbReference>
<reference evidence="3" key="1">
    <citation type="submission" date="2020-02" db="EMBL/GenBank/DDBJ databases">
        <authorList>
            <person name="Meier V. D."/>
        </authorList>
    </citation>
    <scope>NUCLEOTIDE SEQUENCE</scope>
    <source>
        <strain evidence="3">AVDCRST_MAG75</strain>
    </source>
</reference>
<evidence type="ECO:0000313" key="3">
    <source>
        <dbReference type="EMBL" id="CAA9410544.1"/>
    </source>
</evidence>
<dbReference type="InterPro" id="IPR011041">
    <property type="entry name" value="Quinoprot_gluc/sorb_DH_b-prop"/>
</dbReference>
<dbReference type="PANTHER" id="PTHR19328">
    <property type="entry name" value="HEDGEHOG-INTERACTING PROTEIN"/>
    <property type="match status" value="1"/>
</dbReference>
<feature type="domain" description="Glucose/Sorbosone dehydrogenase" evidence="2">
    <location>
        <begin position="33"/>
        <end position="356"/>
    </location>
</feature>
<evidence type="ECO:0000256" key="1">
    <source>
        <dbReference type="SAM" id="SignalP"/>
    </source>
</evidence>
<protein>
    <submittedName>
        <fullName evidence="3">PQQ-dependent oxidoreductase, gdhB family</fullName>
    </submittedName>
</protein>
<feature type="signal peptide" evidence="1">
    <location>
        <begin position="1"/>
        <end position="20"/>
    </location>
</feature>
<gene>
    <name evidence="3" type="ORF">AVDCRST_MAG75-2718</name>
</gene>
<feature type="chain" id="PRO_5027011641" evidence="1">
    <location>
        <begin position="21"/>
        <end position="364"/>
    </location>
</feature>
<keyword evidence="1" id="KW-0732">Signal</keyword>
<sequence length="364" mass="38703">MLTLVAGALVSVSAPGPASAAPSVGVVRVVAGLSIPWDLTWVGGLMLFDQRGGGVWSKRGTAVPKKVTMALPPIFAKGEAGMLGMVADPDASNNKMFYTCMAVATSVGGPKGVEVWKWRLTGDTSAVGVKKLITGIPLSSGRHSGCRLRFRSARMLYVGTGDAAQGTNAQNLKSLGGKVLRVRSDGSIPTTNPFYSRGGNARYVWTYGHRNVQGLIKRPGKSELWSVEHGPARDDEVNVVWKGHNYGWDPVPGYDESRPMTDTRGYPNATGARWRSGSPTVATSGGTFINGSKWGSWNGRLAVAMLKGEGIKLFSVNSANGIYAQETLFRGYGRIRTVQQGPDGAVYFTTSNGAGDGIYRISVR</sequence>
<accession>A0A6J4PEE0</accession>
<dbReference type="InterPro" id="IPR011042">
    <property type="entry name" value="6-blade_b-propeller_TolB-like"/>
</dbReference>
<proteinExistence type="predicted"/>
<dbReference type="PANTHER" id="PTHR19328:SF13">
    <property type="entry name" value="HIPL1 PROTEIN"/>
    <property type="match status" value="1"/>
</dbReference>
<dbReference type="Pfam" id="PF07995">
    <property type="entry name" value="GSDH"/>
    <property type="match status" value="1"/>
</dbReference>
<name>A0A6J4PEE0_9ACTN</name>
<dbReference type="Gene3D" id="2.120.10.30">
    <property type="entry name" value="TolB, C-terminal domain"/>
    <property type="match status" value="1"/>
</dbReference>